<organism evidence="6 7">
    <name type="scientific">Gordonia bronchialis (strain ATCC 25592 / DSM 43247 / BCRC 13721 / JCM 3198 / KCTC 3076 / NBRC 16047 / NCTC 10667)</name>
    <name type="common">Rhodococcus bronchialis</name>
    <dbReference type="NCBI Taxonomy" id="526226"/>
    <lineage>
        <taxon>Bacteria</taxon>
        <taxon>Bacillati</taxon>
        <taxon>Actinomycetota</taxon>
        <taxon>Actinomycetes</taxon>
        <taxon>Mycobacteriales</taxon>
        <taxon>Gordoniaceae</taxon>
        <taxon>Gordonia</taxon>
    </lineage>
</organism>
<feature type="compositionally biased region" description="Polar residues" evidence="3">
    <location>
        <begin position="226"/>
        <end position="240"/>
    </location>
</feature>
<evidence type="ECO:0000313" key="7">
    <source>
        <dbReference type="Proteomes" id="UP000001219"/>
    </source>
</evidence>
<dbReference type="HOGENOM" id="CLU_020120_3_2_11"/>
<dbReference type="Pfam" id="PF13180">
    <property type="entry name" value="PDZ_2"/>
    <property type="match status" value="1"/>
</dbReference>
<evidence type="ECO:0000256" key="3">
    <source>
        <dbReference type="SAM" id="MobiDB-lite"/>
    </source>
</evidence>
<keyword evidence="4" id="KW-0472">Membrane</keyword>
<sequence>MNGGGDVNDGGANDSDGADTRGADNKGADNRDADNRDPNSGNAREAIFSPFARPENPGAGATVVGDPAATSRRSLHVPVSPGTAQVFGRPDGAHGSFATSPSTQTPQPHIAPPDPVLAEAFGRPAGSDETLQRDPLATYGEADDEPAPADPWRDPESPAHLDTPAVAVATPAPPSAPGPKLGVRDILFGNRVSWVALVVLAVIALLIGILGGLMGRMTAGTSAPLHSNTVELSTDDSTGNGDPRSPVARVVQAVERSVVEIDVRTASASGTGSGFVISPQGYILTNNHVISMAATERSARLEVVFFDRQRVPARVVGRDPKTDLAVIKVDNVANLVVAKLGNSGDLQIGEEVVAFGSPLGLNRTVTSGIVSALNRAVALAPDAESDTDAVIDAIQTDAAINPGNSGGPLVNDRAQVVGINTAIRSGGGGSIGLGFAIPISQAEPIAQTLIRDGAVKHPQIGVNVSSVRNERVLGAQVRNVVSGGPADRAGLRENDVIVQFNGRPVESADELNVAVRTAKIGESVPFKYSRDNRVFTGTITPVSD</sequence>
<dbReference type="GO" id="GO:0004252">
    <property type="term" value="F:serine-type endopeptidase activity"/>
    <property type="evidence" value="ECO:0007669"/>
    <property type="project" value="InterPro"/>
</dbReference>
<proteinExistence type="predicted"/>
<evidence type="ECO:0000259" key="5">
    <source>
        <dbReference type="PROSITE" id="PS50106"/>
    </source>
</evidence>
<dbReference type="PROSITE" id="PS50106">
    <property type="entry name" value="PDZ"/>
    <property type="match status" value="1"/>
</dbReference>
<dbReference type="KEGG" id="gbr:Gbro_1859"/>
<dbReference type="eggNOG" id="COG0265">
    <property type="taxonomic scope" value="Bacteria"/>
</dbReference>
<dbReference type="InterPro" id="IPR036034">
    <property type="entry name" value="PDZ_sf"/>
</dbReference>
<protein>
    <submittedName>
        <fullName evidence="6">Peptidase S1 and S6 chymotrypsin/Hap</fullName>
    </submittedName>
</protein>
<dbReference type="PRINTS" id="PR00834">
    <property type="entry name" value="PROTEASES2C"/>
</dbReference>
<feature type="region of interest" description="Disordered" evidence="3">
    <location>
        <begin position="226"/>
        <end position="245"/>
    </location>
</feature>
<dbReference type="Proteomes" id="UP000001219">
    <property type="component" value="Chromosome"/>
</dbReference>
<feature type="region of interest" description="Disordered" evidence="3">
    <location>
        <begin position="1"/>
        <end position="112"/>
    </location>
</feature>
<dbReference type="Gene3D" id="2.30.42.10">
    <property type="match status" value="1"/>
</dbReference>
<dbReference type="SUPFAM" id="SSF50494">
    <property type="entry name" value="Trypsin-like serine proteases"/>
    <property type="match status" value="1"/>
</dbReference>
<accession>D0L8U8</accession>
<dbReference type="EMBL" id="CP001802">
    <property type="protein sequence ID" value="ACY21115.1"/>
    <property type="molecule type" value="Genomic_DNA"/>
</dbReference>
<keyword evidence="2" id="KW-0378">Hydrolase</keyword>
<evidence type="ECO:0000313" key="6">
    <source>
        <dbReference type="EMBL" id="ACY21115.1"/>
    </source>
</evidence>
<dbReference type="Gene3D" id="2.40.10.120">
    <property type="match status" value="1"/>
</dbReference>
<keyword evidence="4" id="KW-0812">Transmembrane</keyword>
<dbReference type="PANTHER" id="PTHR43343">
    <property type="entry name" value="PEPTIDASE S12"/>
    <property type="match status" value="1"/>
</dbReference>
<dbReference type="InterPro" id="IPR001940">
    <property type="entry name" value="Peptidase_S1C"/>
</dbReference>
<dbReference type="MEROPS" id="S01.494"/>
<dbReference type="AlphaFoldDB" id="D0L8U8"/>
<feature type="transmembrane region" description="Helical" evidence="4">
    <location>
        <begin position="194"/>
        <end position="214"/>
    </location>
</feature>
<reference evidence="6 7" key="2">
    <citation type="journal article" date="2010" name="Stand. Genomic Sci.">
        <title>Complete genome sequence of Gordonia bronchialis type strain (3410).</title>
        <authorList>
            <person name="Ivanova N."/>
            <person name="Sikorski J."/>
            <person name="Jando M."/>
            <person name="Lapidus A."/>
            <person name="Nolan M."/>
            <person name="Lucas S."/>
            <person name="Del Rio T.G."/>
            <person name="Tice H."/>
            <person name="Copeland A."/>
            <person name="Cheng J.F."/>
            <person name="Chen F."/>
            <person name="Bruce D."/>
            <person name="Goodwin L."/>
            <person name="Pitluck S."/>
            <person name="Mavromatis K."/>
            <person name="Ovchinnikova G."/>
            <person name="Pati A."/>
            <person name="Chen A."/>
            <person name="Palaniappan K."/>
            <person name="Land M."/>
            <person name="Hauser L."/>
            <person name="Chang Y.J."/>
            <person name="Jeffries C.D."/>
            <person name="Chain P."/>
            <person name="Saunders E."/>
            <person name="Han C."/>
            <person name="Detter J.C."/>
            <person name="Brettin T."/>
            <person name="Rohde M."/>
            <person name="Goker M."/>
            <person name="Bristow J."/>
            <person name="Eisen J.A."/>
            <person name="Markowitz V."/>
            <person name="Hugenholtz P."/>
            <person name="Klenk H.P."/>
            <person name="Kyrpides N.C."/>
        </authorList>
    </citation>
    <scope>NUCLEOTIDE SEQUENCE [LARGE SCALE GENOMIC DNA]</scope>
    <source>
        <strain evidence="7">ATCC 25592 / DSM 43247 / BCRC 13721 / JCM 3198 / KCTC 3076 / NBRC 16047 / NCTC 10667</strain>
    </source>
</reference>
<dbReference type="InterPro" id="IPR051201">
    <property type="entry name" value="Chloro_Bact_Ser_Proteases"/>
</dbReference>
<dbReference type="SMART" id="SM00228">
    <property type="entry name" value="PDZ"/>
    <property type="match status" value="1"/>
</dbReference>
<reference evidence="7" key="1">
    <citation type="submission" date="2009-10" db="EMBL/GenBank/DDBJ databases">
        <title>The complete chromosome of Gordonia bronchialis DSM 43247.</title>
        <authorList>
            <consortium name="US DOE Joint Genome Institute (JGI-PGF)"/>
            <person name="Lucas S."/>
            <person name="Copeland A."/>
            <person name="Lapidus A."/>
            <person name="Glavina del Rio T."/>
            <person name="Dalin E."/>
            <person name="Tice H."/>
            <person name="Bruce D."/>
            <person name="Goodwin L."/>
            <person name="Pitluck S."/>
            <person name="Kyrpides N."/>
            <person name="Mavromatis K."/>
            <person name="Ivanova N."/>
            <person name="Ovchinnikova G."/>
            <person name="Saunders E."/>
            <person name="Brettin T."/>
            <person name="Detter J.C."/>
            <person name="Han C."/>
            <person name="Larimer F."/>
            <person name="Land M."/>
            <person name="Hauser L."/>
            <person name="Markowitz V."/>
            <person name="Cheng J.-F."/>
            <person name="Hugenholtz P."/>
            <person name="Woyke T."/>
            <person name="Wu D."/>
            <person name="Jando M."/>
            <person name="Schneider S."/>
            <person name="Goeker M."/>
            <person name="Klenk H.-P."/>
            <person name="Eisen J.A."/>
        </authorList>
    </citation>
    <scope>NUCLEOTIDE SEQUENCE [LARGE SCALE GENOMIC DNA]</scope>
    <source>
        <strain evidence="7">ATCC 25592 / DSM 43247 / BCRC 13721 / JCM 3198 / KCTC 3076 / NBRC 16047 / NCTC 10667</strain>
    </source>
</reference>
<keyword evidence="4" id="KW-1133">Transmembrane helix</keyword>
<gene>
    <name evidence="6" type="ordered locus">Gbro_1859</name>
</gene>
<keyword evidence="7" id="KW-1185">Reference proteome</keyword>
<dbReference type="CDD" id="cd06779">
    <property type="entry name" value="cpPDZ_Deg_HtrA-like"/>
    <property type="match status" value="1"/>
</dbReference>
<feature type="compositionally biased region" description="Polar residues" evidence="3">
    <location>
        <begin position="97"/>
        <end position="107"/>
    </location>
</feature>
<dbReference type="InterPro" id="IPR009003">
    <property type="entry name" value="Peptidase_S1_PA"/>
</dbReference>
<keyword evidence="1" id="KW-0645">Protease</keyword>
<evidence type="ECO:0000256" key="4">
    <source>
        <dbReference type="SAM" id="Phobius"/>
    </source>
</evidence>
<dbReference type="GO" id="GO:0006508">
    <property type="term" value="P:proteolysis"/>
    <property type="evidence" value="ECO:0007669"/>
    <property type="project" value="UniProtKB-KW"/>
</dbReference>
<feature type="domain" description="PDZ" evidence="5">
    <location>
        <begin position="446"/>
        <end position="532"/>
    </location>
</feature>
<dbReference type="STRING" id="526226.Gbro_1859"/>
<dbReference type="PANTHER" id="PTHR43343:SF3">
    <property type="entry name" value="PROTEASE DO-LIKE 8, CHLOROPLASTIC"/>
    <property type="match status" value="1"/>
</dbReference>
<dbReference type="SUPFAM" id="SSF50156">
    <property type="entry name" value="PDZ domain-like"/>
    <property type="match status" value="1"/>
</dbReference>
<name>D0L8U8_GORB4</name>
<feature type="compositionally biased region" description="Basic and acidic residues" evidence="3">
    <location>
        <begin position="18"/>
        <end position="37"/>
    </location>
</feature>
<dbReference type="InterPro" id="IPR001478">
    <property type="entry name" value="PDZ"/>
</dbReference>
<feature type="region of interest" description="Disordered" evidence="3">
    <location>
        <begin position="139"/>
        <end position="160"/>
    </location>
</feature>
<dbReference type="Pfam" id="PF13365">
    <property type="entry name" value="Trypsin_2"/>
    <property type="match status" value="1"/>
</dbReference>
<evidence type="ECO:0000256" key="2">
    <source>
        <dbReference type="ARBA" id="ARBA00022801"/>
    </source>
</evidence>
<evidence type="ECO:0000256" key="1">
    <source>
        <dbReference type="ARBA" id="ARBA00022670"/>
    </source>
</evidence>